<dbReference type="InterPro" id="IPR044974">
    <property type="entry name" value="Disease_R_plants"/>
</dbReference>
<evidence type="ECO:0000256" key="4">
    <source>
        <dbReference type="ARBA" id="ARBA00022741"/>
    </source>
</evidence>
<dbReference type="Gene3D" id="1.20.1280.50">
    <property type="match status" value="1"/>
</dbReference>
<evidence type="ECO:0000313" key="13">
    <source>
        <dbReference type="EnsemblPlants" id="ONIVA08G15000.1"/>
    </source>
</evidence>
<dbReference type="InterPro" id="IPR055414">
    <property type="entry name" value="LRR_R13L4/SHOC2-like"/>
</dbReference>
<dbReference type="InterPro" id="IPR041118">
    <property type="entry name" value="Rx_N"/>
</dbReference>
<dbReference type="eggNOG" id="KOG4658">
    <property type="taxonomic scope" value="Eukaryota"/>
</dbReference>
<protein>
    <submittedName>
        <fullName evidence="13">Uncharacterized protein</fullName>
    </submittedName>
</protein>
<dbReference type="OMA" id="QVDWISM"/>
<dbReference type="InterPro" id="IPR041101">
    <property type="entry name" value="Transp_inhibit"/>
</dbReference>
<proteinExistence type="inferred from homology"/>
<dbReference type="SUPFAM" id="SSF52540">
    <property type="entry name" value="P-loop containing nucleoside triphosphate hydrolases"/>
    <property type="match status" value="2"/>
</dbReference>
<evidence type="ECO:0000256" key="3">
    <source>
        <dbReference type="ARBA" id="ARBA00022737"/>
    </source>
</evidence>
<keyword evidence="4" id="KW-0547">Nucleotide-binding</keyword>
<dbReference type="GO" id="GO:0043531">
    <property type="term" value="F:ADP binding"/>
    <property type="evidence" value="ECO:0007669"/>
    <property type="project" value="InterPro"/>
</dbReference>
<feature type="domain" description="COI1 F-box" evidence="9">
    <location>
        <begin position="1928"/>
        <end position="1965"/>
    </location>
</feature>
<dbReference type="InterPro" id="IPR032675">
    <property type="entry name" value="LRR_dom_sf"/>
</dbReference>
<feature type="domain" description="Disease resistance N-terminal" evidence="8">
    <location>
        <begin position="7"/>
        <end position="89"/>
    </location>
</feature>
<dbReference type="InterPro" id="IPR002182">
    <property type="entry name" value="NB-ARC"/>
</dbReference>
<keyword evidence="6" id="KW-0175">Coiled coil</keyword>
<dbReference type="Pfam" id="PF18052">
    <property type="entry name" value="Rx_N"/>
    <property type="match status" value="2"/>
</dbReference>
<dbReference type="STRING" id="4536.A0A0E0IBL9"/>
<evidence type="ECO:0000313" key="14">
    <source>
        <dbReference type="Proteomes" id="UP000006591"/>
    </source>
</evidence>
<dbReference type="GO" id="GO:0009626">
    <property type="term" value="P:plant-type hypersensitive response"/>
    <property type="evidence" value="ECO:0007669"/>
    <property type="project" value="UniProtKB-ARBA"/>
</dbReference>
<evidence type="ECO:0000256" key="1">
    <source>
        <dbReference type="ARBA" id="ARBA00008894"/>
    </source>
</evidence>
<dbReference type="InterPro" id="IPR027417">
    <property type="entry name" value="P-loop_NTPase"/>
</dbReference>
<dbReference type="Pfam" id="PF18791">
    <property type="entry name" value="Transp_inhibit"/>
    <property type="match status" value="1"/>
</dbReference>
<dbReference type="Pfam" id="PF23598">
    <property type="entry name" value="LRR_14"/>
    <property type="match status" value="2"/>
</dbReference>
<feature type="domain" description="Disease resistance protein winged helix" evidence="11">
    <location>
        <begin position="425"/>
        <end position="496"/>
    </location>
</feature>
<dbReference type="SUPFAM" id="SSF52058">
    <property type="entry name" value="L domain-like"/>
    <property type="match status" value="2"/>
</dbReference>
<dbReference type="CDD" id="cd22159">
    <property type="entry name" value="F-box_AtTIR1-like"/>
    <property type="match status" value="1"/>
</dbReference>
<dbReference type="Gramene" id="ONIVA08G15000.1">
    <property type="protein sequence ID" value="ONIVA08G15000.1"/>
    <property type="gene ID" value="ONIVA08G15000"/>
</dbReference>
<dbReference type="HOGENOM" id="CLU_000837_21_0_1"/>
<keyword evidence="5" id="KW-0611">Plant defense</keyword>
<evidence type="ECO:0000259" key="7">
    <source>
        <dbReference type="Pfam" id="PF00931"/>
    </source>
</evidence>
<evidence type="ECO:0000256" key="5">
    <source>
        <dbReference type="ARBA" id="ARBA00022821"/>
    </source>
</evidence>
<feature type="domain" description="NB-ARC" evidence="7">
    <location>
        <begin position="1152"/>
        <end position="1313"/>
    </location>
</feature>
<feature type="domain" description="Disease resistance N-terminal" evidence="8">
    <location>
        <begin position="983"/>
        <end position="1053"/>
    </location>
</feature>
<evidence type="ECO:0000259" key="9">
    <source>
        <dbReference type="Pfam" id="PF18511"/>
    </source>
</evidence>
<dbReference type="InterPro" id="IPR006553">
    <property type="entry name" value="Leu-rich_rpt_Cys-con_subtyp"/>
</dbReference>
<evidence type="ECO:0000256" key="2">
    <source>
        <dbReference type="ARBA" id="ARBA00022614"/>
    </source>
</evidence>
<dbReference type="PANTHER" id="PTHR23155:SF1181">
    <property type="entry name" value="OS08G0170200 PROTEIN"/>
    <property type="match status" value="1"/>
</dbReference>
<dbReference type="Gene3D" id="1.10.10.10">
    <property type="entry name" value="Winged helix-like DNA-binding domain superfamily/Winged helix DNA-binding domain"/>
    <property type="match status" value="2"/>
</dbReference>
<keyword evidence="3" id="KW-0677">Repeat</keyword>
<dbReference type="Gene3D" id="1.10.8.430">
    <property type="entry name" value="Helical domain of apoptotic protease-activating factors"/>
    <property type="match status" value="1"/>
</dbReference>
<dbReference type="FunFam" id="1.10.10.10:FF:000322">
    <property type="entry name" value="Probable disease resistance protein At1g63360"/>
    <property type="match status" value="2"/>
</dbReference>
<keyword evidence="14" id="KW-1185">Reference proteome</keyword>
<dbReference type="GO" id="GO:0002758">
    <property type="term" value="P:innate immune response-activating signaling pathway"/>
    <property type="evidence" value="ECO:0007669"/>
    <property type="project" value="UniProtKB-ARBA"/>
</dbReference>
<sequence length="2502" mass="282108">MELATAAMGSLLSRLAELLSLEENQLQEGVRNRVRQFSRGLKTMDTTLRLVANIPRDHQLDEQVRLWAHDVRMLSYDLEDVVDTVLISLRVGSDPEQADLEMLMRLVAKMNDQLFNGSVEYGQMFSDAVAKQRLRYVATKHGAGNYTAVGHPTHDPYTKAMSTKLVGIDGPRDEVIEMLSMGDQSKLKIVSVFGFGGLGKTTLVKVIYDKLEPGFQCGAFVTVSRINPNMNRVFRDILYYLDKKKFTNSYTLMLDEKQLINELQEFLQNKRYFIVIDGLWDINSWNKIRSALPDDNCGSKVVTTSGISNVARDVGDVYNLQPLSHGNSKKLLSTRLYVDESKCLESTSAEASERFLEKCGGVPLGVIAIAGLLASNPEDNWSEMYNSFCLGKGINDDVENIRRILSFCYYHLPSHLKTCLLYISIFREDYEINKCLVIWKWIAEGFIHGDQQIGLFELAEGYFVELINRSMIQPVEAQGTGHVIGCRVHDMVLDLVRSLSSEENFVTVLSEDGDEQQKFPLTNANRLSLQSRVVEKRHPQLANVGMEQVRSFVAILSDIHVVSPSFQVLRVLALEDCKFIEGYTSNGLEHLGKLLHLRYLGLTRTRGFHRLPEEIGQDLKFLQTLDLYETDLEEMPFTVGLLTQLLCLRVDVGTRVPAGLIGNLTSLQELWIYPAMKDFSMGFATAMQFVKDLGKLSELRVLKTRIHGWDQSMEIALVESLHNFHKIQLLELHGESYLGKGVTWETGFVSSQHLRYLSLACMQLTRLPAWMNSSLLPNLSYLVVNVQFWQEQDMETLGRMPELCSLELQSCNIRVVNIKHTCGDIGYFQKLRSLISYAILIRFDLYKLSSSSVRIDEPTTMPTLEYLQLMVHVHFLKDANLGFDKLVSENLPSLQRVKAIINCSDARLTEVQEAEEALTDAANVHPNHPTLKLMRYNEHRMVSSDQAQQVYAITPINSTSLDVTQFGGKNRVIQAISSSLGTMGCLITKLDMLLDQGCKLPKGVKNRILLLKGDLEEVGTYLEDLSKVDDPHLMAKCWMKEVRELSYDIEDYTYNIEDKIKLAGHVHLNTKTRFVCRINHLKISGVPRRLKWHQQIGSMISEFRIYVQEAIERYERYDLHSCTYRQRYASVSYVLSTPYEQTADLVIDGRTSEFIKWLANDGDPKLKMVSIVGCGGIGKTTLAKLFYNKFGGRFDCRAFIQVPQKPNMKRLFCDIISQVQQNNPHEDCKELELIDNIRRHLQDKRYLIIIDNLSAASVWDILNQAFPECTQRSRIITTTRIISVALNCCLHRSEYIFEMKPLGDDCSRKLFFKGLFGSERDCPHRFKEASNKIVQICGGLPLAIIIIASLLASQPVVSMRLWIHICNSLRPDLWTDSTSDGMKQVLNLCYNNLPHYLKNCMLYLNKYPEGYKISKDALVKAWVAEGFINVTKDLGMEKVAARYFDELIGRRFIQPIEINYNDEVSSCTVHDLVRDLIAQKSADENFIVIIDGYRKNVGLIDKVRRLSVQFFYSKYTKVPSNIKRSQVRSLTFFGLLRCMPSITDFKLIRVLNLQLVGHLGENTLDLTGISVLFQLKYLKIVCDICIELPNQMRGLQLLETMDMKTKLTAVPWDVFHLPGLLHLYLLLEPNLLDWIGQMKSTITLDASSNSSQGNLNNLQDICLSCCALPSEHLQRNMETLGSLLGAVSNLKTLSIVSSSNQNVDMVSGTSDATVAWDFLTPPRFLQRFEWLLHDCIFSKIPEWIGELDNLCILNIAVRELVKNGINILRGLPALTSLSLNVHTTSIEKVIFDKGGFSVLKYLEFRCSVPWLKFESDALPNLRKLKLVFNSLFENIHGTAPISIEHLSCLEEISAKIRGGGNVEFPLTSAISNHPGNPRINFQLVDGVFYGDEDEEHATPTMGLEGRCWETVSGDSDGVGRCPQPNHVLENVLLESILQFLTTARDRNMASLVCRYWYHAEAETRQELFIRNCYAVSPNRVIERFRGLRSITLKGRPCFADSTLVPKGWGGYASPWVAALGPAYPHLKCIFLKRMTVSDNDLRLIAQSFPQLRELSLMSCDKFSATGLAIIAEQCRHLHVLDLINDKVEDTVDEQVDWISMFPKPSTSLESLLFSCVDTPCNFESLEALVARSPGLCQLGVNRHVTVEQLCCLMAIAPNLTHLGTGVFRSKTGYPAGEAPPSVSELATYFAACRSLHSLSGLQDANPDYLPAIYPVCANLTSLNISSATLTGQQLAPIIRSCGNLRTFCVRDSIGDDGLSAIAETCLDLQDLRVYRLLRGSEHHLSVSDVGLETISKGCQKLKTLTYYCGSMTNAAMVIMSSNCPNLEVFRLNILKTYLPDRITGEPMDEGFGAIVMNCKKLSRLSTSGLVTDKAFAYIGQYGKSIKTLSVAFSGNTDMSLRYVFEGCTRLQKLEVRECPFGDEGLLSGLSHFWNMRFLWMSSCRVTMTGCRYVAQQMPNLVAEVISGHSGNEDVTADNVDHLYLYRSLAGPRDDAPSFVKIL</sequence>
<feature type="domain" description="Transport inhibitor response 1" evidence="10">
    <location>
        <begin position="1986"/>
        <end position="2031"/>
    </location>
</feature>
<evidence type="ECO:0000259" key="8">
    <source>
        <dbReference type="Pfam" id="PF18052"/>
    </source>
</evidence>
<dbReference type="Pfam" id="PF18511">
    <property type="entry name" value="F-box_5"/>
    <property type="match status" value="1"/>
</dbReference>
<evidence type="ECO:0000259" key="10">
    <source>
        <dbReference type="Pfam" id="PF18791"/>
    </source>
</evidence>
<dbReference type="InterPro" id="IPR058922">
    <property type="entry name" value="WHD_DRP"/>
</dbReference>
<evidence type="ECO:0000259" key="11">
    <source>
        <dbReference type="Pfam" id="PF23559"/>
    </source>
</evidence>
<evidence type="ECO:0000256" key="6">
    <source>
        <dbReference type="ARBA" id="ARBA00023054"/>
    </source>
</evidence>
<evidence type="ECO:0000259" key="12">
    <source>
        <dbReference type="Pfam" id="PF23598"/>
    </source>
</evidence>
<dbReference type="eggNOG" id="KOG1947">
    <property type="taxonomic scope" value="Eukaryota"/>
</dbReference>
<feature type="domain" description="Disease resistance protein winged helix" evidence="11">
    <location>
        <begin position="1407"/>
        <end position="1477"/>
    </location>
</feature>
<dbReference type="PRINTS" id="PR00364">
    <property type="entry name" value="DISEASERSIST"/>
</dbReference>
<dbReference type="SUPFAM" id="SSF52047">
    <property type="entry name" value="RNI-like"/>
    <property type="match status" value="1"/>
</dbReference>
<dbReference type="InterPro" id="IPR036388">
    <property type="entry name" value="WH-like_DNA-bd_sf"/>
</dbReference>
<dbReference type="GO" id="GO:0042742">
    <property type="term" value="P:defense response to bacterium"/>
    <property type="evidence" value="ECO:0007669"/>
    <property type="project" value="UniProtKB-ARBA"/>
</dbReference>
<dbReference type="EnsemblPlants" id="ONIVA08G15000.1">
    <property type="protein sequence ID" value="ONIVA08G15000.1"/>
    <property type="gene ID" value="ONIVA08G15000"/>
</dbReference>
<dbReference type="Pfam" id="PF23559">
    <property type="entry name" value="WHD_DRP"/>
    <property type="match status" value="2"/>
</dbReference>
<dbReference type="InterPro" id="IPR041567">
    <property type="entry name" value="COI1_F-box"/>
</dbReference>
<organism evidence="13">
    <name type="scientific">Oryza nivara</name>
    <name type="common">Indian wild rice</name>
    <name type="synonym">Oryza sativa f. spontanea</name>
    <dbReference type="NCBI Taxonomy" id="4536"/>
    <lineage>
        <taxon>Eukaryota</taxon>
        <taxon>Viridiplantae</taxon>
        <taxon>Streptophyta</taxon>
        <taxon>Embryophyta</taxon>
        <taxon>Tracheophyta</taxon>
        <taxon>Spermatophyta</taxon>
        <taxon>Magnoliopsida</taxon>
        <taxon>Liliopsida</taxon>
        <taxon>Poales</taxon>
        <taxon>Poaceae</taxon>
        <taxon>BOP clade</taxon>
        <taxon>Oryzoideae</taxon>
        <taxon>Oryzeae</taxon>
        <taxon>Oryzinae</taxon>
        <taxon>Oryza</taxon>
    </lineage>
</organism>
<name>A0A0E0IBL9_ORYNI</name>
<dbReference type="SMART" id="SM00367">
    <property type="entry name" value="LRR_CC"/>
    <property type="match status" value="8"/>
</dbReference>
<comment type="similarity">
    <text evidence="1">Belongs to the disease resistance NB-LRR family.</text>
</comment>
<feature type="domain" description="NB-ARC" evidence="7">
    <location>
        <begin position="172"/>
        <end position="332"/>
    </location>
</feature>
<keyword evidence="2" id="KW-0433">Leucine-rich repeat</keyword>
<reference evidence="13" key="1">
    <citation type="submission" date="2015-04" db="UniProtKB">
        <authorList>
            <consortium name="EnsemblPlants"/>
        </authorList>
    </citation>
    <scope>IDENTIFICATION</scope>
    <source>
        <strain evidence="13">SL10</strain>
    </source>
</reference>
<dbReference type="Gene3D" id="3.80.10.10">
    <property type="entry name" value="Ribonuclease Inhibitor"/>
    <property type="match status" value="3"/>
</dbReference>
<dbReference type="Proteomes" id="UP000006591">
    <property type="component" value="Chromosome 8"/>
</dbReference>
<dbReference type="PANTHER" id="PTHR23155">
    <property type="entry name" value="DISEASE RESISTANCE PROTEIN RP"/>
    <property type="match status" value="1"/>
</dbReference>
<dbReference type="Pfam" id="PF00931">
    <property type="entry name" value="NB-ARC"/>
    <property type="match status" value="2"/>
</dbReference>
<feature type="domain" description="Disease resistance R13L4/SHOC-2-like LRR" evidence="12">
    <location>
        <begin position="1526"/>
        <end position="1878"/>
    </location>
</feature>
<feature type="domain" description="Disease resistance R13L4/SHOC-2-like LRR" evidence="12">
    <location>
        <begin position="548"/>
        <end position="931"/>
    </location>
</feature>
<accession>A0A0E0IBL9</accession>
<dbReference type="Gene3D" id="3.40.50.300">
    <property type="entry name" value="P-loop containing nucleotide triphosphate hydrolases"/>
    <property type="match status" value="2"/>
</dbReference>
<reference evidence="13" key="2">
    <citation type="submission" date="2018-04" db="EMBL/GenBank/DDBJ databases">
        <title>OnivRS2 (Oryza nivara Reference Sequence Version 2).</title>
        <authorList>
            <person name="Zhang J."/>
            <person name="Kudrna D."/>
            <person name="Lee S."/>
            <person name="Talag J."/>
            <person name="Rajasekar S."/>
            <person name="Welchert J."/>
            <person name="Hsing Y.-I."/>
            <person name="Wing R.A."/>
        </authorList>
    </citation>
    <scope>NUCLEOTIDE SEQUENCE [LARGE SCALE GENOMIC DNA]</scope>
    <source>
        <strain evidence="13">SL10</strain>
    </source>
</reference>
<dbReference type="InterPro" id="IPR042197">
    <property type="entry name" value="Apaf_helical"/>
</dbReference>
<dbReference type="Gene3D" id="1.20.5.4130">
    <property type="match status" value="2"/>
</dbReference>